<dbReference type="AlphaFoldDB" id="A0A8F1Y4G9"/>
<protein>
    <submittedName>
        <fullName evidence="2">Uncharacterized protein</fullName>
    </submittedName>
</protein>
<sequence length="312" mass="36255">MNKIKLFLNQFFTRANLYKVLVIFIIGILSRYLINNYLAISYLLYSSALAGPIILIYEYLISFNLSIIPLENLGSGLKVYIKEFFYWMLSRILGKKAYILNMNPNPGNNRSNFYTWVNDKTPASSNKGSDSNQKMLSEINKPYEYKYVEDKKYIKEPLKPSDVLIEESVYREMKIPNNKGIEGPSYILGVKYSQDFYPGNFESVYVIGGATNPWYYQLLWKNREYGERYEDFMKKFNPYDGIGAVLAAETNEELPKEIINLMYGYGLNPIPDNMSTKEKCKYFSQIPFTESGLNIVNRPNGVQDLIFKKKEI</sequence>
<geneLocation type="mitochondrion" evidence="2"/>
<keyword evidence="1" id="KW-0812">Transmembrane</keyword>
<proteinExistence type="predicted"/>
<evidence type="ECO:0000256" key="1">
    <source>
        <dbReference type="SAM" id="Phobius"/>
    </source>
</evidence>
<accession>A0A8F1Y4G9</accession>
<reference evidence="2" key="1">
    <citation type="submission" date="2020-09" db="EMBL/GenBank/DDBJ databases">
        <authorList>
            <person name="Zhao Z.Y."/>
            <person name="Zhu K.F."/>
            <person name="Tang D.X."/>
            <person name="Wang Y.B."/>
            <person name="Wang Y."/>
            <person name="Geng Y.P."/>
            <person name="Yu H."/>
        </authorList>
    </citation>
    <scope>NUCLEOTIDE SEQUENCE</scope>
</reference>
<evidence type="ECO:0000313" key="2">
    <source>
        <dbReference type="EMBL" id="QWS06179.1"/>
    </source>
</evidence>
<organism evidence="2">
    <name type="scientific">Clonostachys rogersoniana</name>
    <dbReference type="NCBI Taxonomy" id="122658"/>
    <lineage>
        <taxon>Eukaryota</taxon>
        <taxon>Fungi</taxon>
        <taxon>Dikarya</taxon>
        <taxon>Ascomycota</taxon>
        <taxon>Pezizomycotina</taxon>
        <taxon>Sordariomycetes</taxon>
        <taxon>Hypocreomycetidae</taxon>
        <taxon>Hypocreales</taxon>
        <taxon>Bionectriaceae</taxon>
        <taxon>Clonostachys</taxon>
    </lineage>
</organism>
<keyword evidence="1" id="KW-0472">Membrane</keyword>
<name>A0A8F1Y4G9_CLORO</name>
<keyword evidence="2" id="KW-0496">Mitochondrion</keyword>
<dbReference type="EMBL" id="MW030499">
    <property type="protein sequence ID" value="QWS06179.1"/>
    <property type="molecule type" value="Genomic_DNA"/>
</dbReference>
<feature type="transmembrane region" description="Helical" evidence="1">
    <location>
        <begin position="40"/>
        <end position="60"/>
    </location>
</feature>
<gene>
    <name evidence="2" type="primary">orf312</name>
</gene>
<feature type="transmembrane region" description="Helical" evidence="1">
    <location>
        <begin position="16"/>
        <end position="34"/>
    </location>
</feature>
<keyword evidence="1" id="KW-1133">Transmembrane helix</keyword>